<name>A0A1M6BMA4_9BACE</name>
<keyword evidence="2" id="KW-1185">Reference proteome</keyword>
<evidence type="ECO:0000313" key="1">
    <source>
        <dbReference type="EMBL" id="SHI49861.1"/>
    </source>
</evidence>
<dbReference type="GeneID" id="92710880"/>
<accession>A0A1M6BMA4</accession>
<reference evidence="2" key="1">
    <citation type="submission" date="2016-11" db="EMBL/GenBank/DDBJ databases">
        <authorList>
            <person name="Varghese N."/>
            <person name="Submissions S."/>
        </authorList>
    </citation>
    <scope>NUCLEOTIDE SEQUENCE [LARGE SCALE GENOMIC DNA]</scope>
    <source>
        <strain evidence="2">DSM 26884</strain>
    </source>
</reference>
<proteinExistence type="predicted"/>
<evidence type="ECO:0000313" key="2">
    <source>
        <dbReference type="Proteomes" id="UP000184192"/>
    </source>
</evidence>
<protein>
    <submittedName>
        <fullName evidence="1">Uncharacterized protein</fullName>
    </submittedName>
</protein>
<dbReference type="eggNOG" id="ENOG5032VMP">
    <property type="taxonomic scope" value="Bacteria"/>
</dbReference>
<gene>
    <name evidence="1" type="ORF">SAMN05444350_10361</name>
</gene>
<organism evidence="1 2">
    <name type="scientific">Bacteroides stercorirosoris</name>
    <dbReference type="NCBI Taxonomy" id="871324"/>
    <lineage>
        <taxon>Bacteria</taxon>
        <taxon>Pseudomonadati</taxon>
        <taxon>Bacteroidota</taxon>
        <taxon>Bacteroidia</taxon>
        <taxon>Bacteroidales</taxon>
        <taxon>Bacteroidaceae</taxon>
        <taxon>Bacteroides</taxon>
    </lineage>
</organism>
<sequence length="74" mass="8686">MAANKYYPEDVLVEKIQSGEYGWLEYVNHHSAEWQEEYESYCLKNGLCICEESAEQFVHHKDEELEEAIENGEA</sequence>
<dbReference type="Proteomes" id="UP000184192">
    <property type="component" value="Unassembled WGS sequence"/>
</dbReference>
<dbReference type="EMBL" id="FQZN01000003">
    <property type="protein sequence ID" value="SHI49861.1"/>
    <property type="molecule type" value="Genomic_DNA"/>
</dbReference>
<dbReference type="AlphaFoldDB" id="A0A1M6BMA4"/>
<dbReference type="RefSeq" id="WP_025830754.1">
    <property type="nucleotide sequence ID" value="NZ_FQZN01000003.1"/>
</dbReference>